<evidence type="ECO:0000259" key="4">
    <source>
        <dbReference type="PROSITE" id="PS50987"/>
    </source>
</evidence>
<dbReference type="RefSeq" id="WP_181917740.1">
    <property type="nucleotide sequence ID" value="NZ_QRDZ01000013.1"/>
</dbReference>
<evidence type="ECO:0000256" key="3">
    <source>
        <dbReference type="ARBA" id="ARBA00023163"/>
    </source>
</evidence>
<dbReference type="SMART" id="SM00418">
    <property type="entry name" value="HTH_ARSR"/>
    <property type="match status" value="1"/>
</dbReference>
<dbReference type="AlphaFoldDB" id="A0A3D9JPS7"/>
<dbReference type="Pfam" id="PF01022">
    <property type="entry name" value="HTH_5"/>
    <property type="match status" value="1"/>
</dbReference>
<name>A0A3D9JPS7_9BACL</name>
<dbReference type="InterPro" id="IPR001845">
    <property type="entry name" value="HTH_ArsR_DNA-bd_dom"/>
</dbReference>
<gene>
    <name evidence="5" type="ORF">DFP98_11345</name>
</gene>
<feature type="domain" description="HTH arsR-type" evidence="4">
    <location>
        <begin position="11"/>
        <end position="105"/>
    </location>
</feature>
<accession>A0A3D9JPS7</accession>
<keyword evidence="6" id="KW-1185">Reference proteome</keyword>
<dbReference type="GO" id="GO:0003700">
    <property type="term" value="F:DNA-binding transcription factor activity"/>
    <property type="evidence" value="ECO:0007669"/>
    <property type="project" value="InterPro"/>
</dbReference>
<dbReference type="InterPro" id="IPR051011">
    <property type="entry name" value="Metal_resp_trans_reg"/>
</dbReference>
<reference evidence="5 6" key="1">
    <citation type="submission" date="2018-07" db="EMBL/GenBank/DDBJ databases">
        <title>Genomic Encyclopedia of Type Strains, Phase III (KMG-III): the genomes of soil and plant-associated and newly described type strains.</title>
        <authorList>
            <person name="Whitman W."/>
        </authorList>
    </citation>
    <scope>NUCLEOTIDE SEQUENCE [LARGE SCALE GENOMIC DNA]</scope>
    <source>
        <strain evidence="5 6">CECT 7287</strain>
    </source>
</reference>
<comment type="caution">
    <text evidence="5">The sequence shown here is derived from an EMBL/GenBank/DDBJ whole genome shotgun (WGS) entry which is preliminary data.</text>
</comment>
<proteinExistence type="predicted"/>
<dbReference type="PANTHER" id="PTHR43132:SF2">
    <property type="entry name" value="ARSENICAL RESISTANCE OPERON REPRESSOR ARSR-RELATED"/>
    <property type="match status" value="1"/>
</dbReference>
<dbReference type="NCBIfam" id="NF033788">
    <property type="entry name" value="HTH_metalloreg"/>
    <property type="match status" value="1"/>
</dbReference>
<dbReference type="GO" id="GO:0003677">
    <property type="term" value="F:DNA binding"/>
    <property type="evidence" value="ECO:0007669"/>
    <property type="project" value="UniProtKB-KW"/>
</dbReference>
<evidence type="ECO:0000313" key="5">
    <source>
        <dbReference type="EMBL" id="RED75985.1"/>
    </source>
</evidence>
<dbReference type="Proteomes" id="UP000256977">
    <property type="component" value="Unassembled WGS sequence"/>
</dbReference>
<dbReference type="SUPFAM" id="SSF46785">
    <property type="entry name" value="Winged helix' DNA-binding domain"/>
    <property type="match status" value="1"/>
</dbReference>
<evidence type="ECO:0000313" key="6">
    <source>
        <dbReference type="Proteomes" id="UP000256977"/>
    </source>
</evidence>
<evidence type="ECO:0000256" key="2">
    <source>
        <dbReference type="ARBA" id="ARBA00023125"/>
    </source>
</evidence>
<sequence>MMVEEQPVTQLEGLHHELLAKFFHGLSNPARFKIALSLLESEKNVGQLVQELGMKQAQISNQLACLKWCGYVSTRQEGKFVYYRITDERIRKIIELAREVVADNAEHINCCTRI</sequence>
<dbReference type="PROSITE" id="PS50987">
    <property type="entry name" value="HTH_ARSR_2"/>
    <property type="match status" value="1"/>
</dbReference>
<evidence type="ECO:0000256" key="1">
    <source>
        <dbReference type="ARBA" id="ARBA00023015"/>
    </source>
</evidence>
<protein>
    <submittedName>
        <fullName evidence="5">DNA-binding transcriptional ArsR family regulator</fullName>
    </submittedName>
</protein>
<dbReference type="Gene3D" id="1.10.10.10">
    <property type="entry name" value="Winged helix-like DNA-binding domain superfamily/Winged helix DNA-binding domain"/>
    <property type="match status" value="1"/>
</dbReference>
<dbReference type="InterPro" id="IPR011991">
    <property type="entry name" value="ArsR-like_HTH"/>
</dbReference>
<organism evidence="5 6">
    <name type="scientific">Cohnella phaseoli</name>
    <dbReference type="NCBI Taxonomy" id="456490"/>
    <lineage>
        <taxon>Bacteria</taxon>
        <taxon>Bacillati</taxon>
        <taxon>Bacillota</taxon>
        <taxon>Bacilli</taxon>
        <taxon>Bacillales</taxon>
        <taxon>Paenibacillaceae</taxon>
        <taxon>Cohnella</taxon>
    </lineage>
</organism>
<keyword evidence="2 5" id="KW-0238">DNA-binding</keyword>
<dbReference type="PANTHER" id="PTHR43132">
    <property type="entry name" value="ARSENICAL RESISTANCE OPERON REPRESSOR ARSR-RELATED"/>
    <property type="match status" value="1"/>
</dbReference>
<keyword evidence="3" id="KW-0804">Transcription</keyword>
<dbReference type="InterPro" id="IPR036388">
    <property type="entry name" value="WH-like_DNA-bd_sf"/>
</dbReference>
<keyword evidence="1" id="KW-0805">Transcription regulation</keyword>
<dbReference type="CDD" id="cd00090">
    <property type="entry name" value="HTH_ARSR"/>
    <property type="match status" value="1"/>
</dbReference>
<dbReference type="InterPro" id="IPR036390">
    <property type="entry name" value="WH_DNA-bd_sf"/>
</dbReference>
<dbReference type="PRINTS" id="PR00778">
    <property type="entry name" value="HTHARSR"/>
</dbReference>
<dbReference type="EMBL" id="QRDZ01000013">
    <property type="protein sequence ID" value="RED75985.1"/>
    <property type="molecule type" value="Genomic_DNA"/>
</dbReference>